<dbReference type="eggNOG" id="COG1396">
    <property type="taxonomic scope" value="Bacteria"/>
</dbReference>
<organism evidence="1 2">
    <name type="scientific">[Clostridium] methylpentosum DSM 5476</name>
    <dbReference type="NCBI Taxonomy" id="537013"/>
    <lineage>
        <taxon>Bacteria</taxon>
        <taxon>Bacillati</taxon>
        <taxon>Bacillota</taxon>
        <taxon>Clostridia</taxon>
        <taxon>Eubacteriales</taxon>
        <taxon>Oscillospiraceae</taxon>
        <taxon>Oscillospiraceae incertae sedis</taxon>
    </lineage>
</organism>
<evidence type="ECO:0000313" key="2">
    <source>
        <dbReference type="Proteomes" id="UP000003340"/>
    </source>
</evidence>
<dbReference type="InterPro" id="IPR036782">
    <property type="entry name" value="NE0471-like_N"/>
</dbReference>
<reference evidence="1 2" key="1">
    <citation type="submission" date="2009-01" db="EMBL/GenBank/DDBJ databases">
        <authorList>
            <person name="Fulton L."/>
            <person name="Clifton S."/>
            <person name="Fulton B."/>
            <person name="Xu J."/>
            <person name="Minx P."/>
            <person name="Pepin K.H."/>
            <person name="Johnson M."/>
            <person name="Bhonagiri V."/>
            <person name="Nash W.E."/>
            <person name="Mardis E.R."/>
            <person name="Wilson R.K."/>
        </authorList>
    </citation>
    <scope>NUCLEOTIDE SEQUENCE [LARGE SCALE GENOMIC DNA]</scope>
    <source>
        <strain evidence="1 2">DSM 5476</strain>
    </source>
</reference>
<dbReference type="SUPFAM" id="SSF143880">
    <property type="entry name" value="NE0471 N-terminal domain-like"/>
    <property type="match status" value="1"/>
</dbReference>
<dbReference type="EMBL" id="ACEC01000058">
    <property type="protein sequence ID" value="EEG30626.1"/>
    <property type="molecule type" value="Genomic_DNA"/>
</dbReference>
<dbReference type="STRING" id="537013.CLOSTMETH_01695"/>
<sequence length="99" mass="10818">MYIVDGIAYAGDPAPMIKVNGVRPMTDHQLWVRFSTGEAKIFDFKPLLNLPAFAPLADQSVFNAVYIDYGVPVWNDGDIDIAPERLYQEGISVGGVTSA</sequence>
<comment type="caution">
    <text evidence="1">The sequence shown here is derived from an EMBL/GenBank/DDBJ whole genome shotgun (WGS) entry which is preliminary data.</text>
</comment>
<protein>
    <recommendedName>
        <fullName evidence="3">DUF2442 domain-containing protein</fullName>
    </recommendedName>
</protein>
<reference evidence="1 2" key="2">
    <citation type="submission" date="2009-02" db="EMBL/GenBank/DDBJ databases">
        <title>Draft genome sequence of Clostridium methylpentosum (DSM 5476).</title>
        <authorList>
            <person name="Sudarsanam P."/>
            <person name="Ley R."/>
            <person name="Guruge J."/>
            <person name="Turnbaugh P.J."/>
            <person name="Mahowald M."/>
            <person name="Liep D."/>
            <person name="Gordon J."/>
        </authorList>
    </citation>
    <scope>NUCLEOTIDE SEQUENCE [LARGE SCALE GENOMIC DNA]</scope>
    <source>
        <strain evidence="1 2">DSM 5476</strain>
    </source>
</reference>
<dbReference type="HOGENOM" id="CLU_153045_4_0_9"/>
<accession>C0ECX4</accession>
<dbReference type="InterPro" id="IPR018841">
    <property type="entry name" value="DUF2442"/>
</dbReference>
<dbReference type="Proteomes" id="UP000003340">
    <property type="component" value="Unassembled WGS sequence"/>
</dbReference>
<evidence type="ECO:0000313" key="1">
    <source>
        <dbReference type="EMBL" id="EEG30626.1"/>
    </source>
</evidence>
<name>C0ECX4_9FIRM</name>
<proteinExistence type="predicted"/>
<dbReference type="Pfam" id="PF10387">
    <property type="entry name" value="DUF2442"/>
    <property type="match status" value="1"/>
</dbReference>
<dbReference type="AlphaFoldDB" id="C0ECX4"/>
<keyword evidence="2" id="KW-1185">Reference proteome</keyword>
<gene>
    <name evidence="1" type="ORF">CLOSTMETH_01695</name>
</gene>
<evidence type="ECO:0008006" key="3">
    <source>
        <dbReference type="Google" id="ProtNLM"/>
    </source>
</evidence>
<dbReference type="Gene3D" id="3.30.2020.10">
    <property type="entry name" value="NE0471-like N-terminal domain"/>
    <property type="match status" value="1"/>
</dbReference>